<keyword evidence="2" id="KW-0472">Membrane</keyword>
<dbReference type="Proteomes" id="UP000332515">
    <property type="component" value="Unassembled WGS sequence"/>
</dbReference>
<gene>
    <name evidence="3" type="ORF">F0357_14550</name>
</gene>
<name>A0A6A7Y6B0_9HYPH</name>
<keyword evidence="4" id="KW-1185">Reference proteome</keyword>
<dbReference type="EMBL" id="VWNA01000001">
    <property type="protein sequence ID" value="MQT13837.1"/>
    <property type="molecule type" value="Genomic_DNA"/>
</dbReference>
<reference evidence="3 4" key="1">
    <citation type="submission" date="2019-09" db="EMBL/GenBank/DDBJ databases">
        <title>Segnochrobactrum spirostomi gen. nov., sp. nov., isolated from the ciliate Spirostomum cf. yagiui and description of a novel family, Segnochrobactraceae fam. nov. within the order Rhizobiales of the class Alphaproteobacteria.</title>
        <authorList>
            <person name="Akter S."/>
            <person name="Shazib S.U.A."/>
            <person name="Shin M.K."/>
        </authorList>
    </citation>
    <scope>NUCLEOTIDE SEQUENCE [LARGE SCALE GENOMIC DNA]</scope>
    <source>
        <strain evidence="3 4">Sp-1</strain>
    </source>
</reference>
<keyword evidence="2" id="KW-0812">Transmembrane</keyword>
<feature type="transmembrane region" description="Helical" evidence="2">
    <location>
        <begin position="52"/>
        <end position="70"/>
    </location>
</feature>
<accession>A0A6A7Y6B0</accession>
<feature type="region of interest" description="Disordered" evidence="1">
    <location>
        <begin position="107"/>
        <end position="143"/>
    </location>
</feature>
<protein>
    <submittedName>
        <fullName evidence="3">Tellurite resistance TerB family protein</fullName>
    </submittedName>
</protein>
<evidence type="ECO:0000313" key="3">
    <source>
        <dbReference type="EMBL" id="MQT13837.1"/>
    </source>
</evidence>
<dbReference type="RefSeq" id="WP_153483247.1">
    <property type="nucleotide sequence ID" value="NZ_VWNA01000001.1"/>
</dbReference>
<dbReference type="SUPFAM" id="SSF158682">
    <property type="entry name" value="TerB-like"/>
    <property type="match status" value="1"/>
</dbReference>
<keyword evidence="2" id="KW-1133">Transmembrane helix</keyword>
<sequence>MIDTKKLLDQFLGAGASGQMAGDPLGSIGKALQGGLGSLAGGAQDALGNKGALGGLAGGAVAGGLVSILLGSKSARKIGGKVLTYGGLAAVGAIAYSAYRNWQAGQGAAGTPAAPAGGPATVSGPAAAPALPPPGTPFDPASAPGGEAALAHTIVHAMIVAAKADGHVDDAERARILKQLGEIGLDGDERAFLDAELSKPLDIDGVVASATTPELAAEIYAASLIAVTADAPVGRAYLDLLAARLKLDPGLKSALEAAVTEHLAA</sequence>
<evidence type="ECO:0000256" key="2">
    <source>
        <dbReference type="SAM" id="Phobius"/>
    </source>
</evidence>
<evidence type="ECO:0000256" key="1">
    <source>
        <dbReference type="SAM" id="MobiDB-lite"/>
    </source>
</evidence>
<dbReference type="CDD" id="cd07178">
    <property type="entry name" value="terB_like_YebE"/>
    <property type="match status" value="1"/>
</dbReference>
<dbReference type="InterPro" id="IPR007486">
    <property type="entry name" value="YebE"/>
</dbReference>
<dbReference type="InterPro" id="IPR029024">
    <property type="entry name" value="TerB-like"/>
</dbReference>
<comment type="caution">
    <text evidence="3">The sequence shown here is derived from an EMBL/GenBank/DDBJ whole genome shotgun (WGS) entry which is preliminary data.</text>
</comment>
<feature type="transmembrane region" description="Helical" evidence="2">
    <location>
        <begin position="82"/>
        <end position="99"/>
    </location>
</feature>
<dbReference type="Gene3D" id="1.10.3680.10">
    <property type="entry name" value="TerB-like"/>
    <property type="match status" value="1"/>
</dbReference>
<evidence type="ECO:0000313" key="4">
    <source>
        <dbReference type="Proteomes" id="UP000332515"/>
    </source>
</evidence>
<dbReference type="Pfam" id="PF04391">
    <property type="entry name" value="DUF533"/>
    <property type="match status" value="1"/>
</dbReference>
<dbReference type="AlphaFoldDB" id="A0A6A7Y6B0"/>
<organism evidence="3 4">
    <name type="scientific">Segnochrobactrum spirostomi</name>
    <dbReference type="NCBI Taxonomy" id="2608987"/>
    <lineage>
        <taxon>Bacteria</taxon>
        <taxon>Pseudomonadati</taxon>
        <taxon>Pseudomonadota</taxon>
        <taxon>Alphaproteobacteria</taxon>
        <taxon>Hyphomicrobiales</taxon>
        <taxon>Segnochrobactraceae</taxon>
        <taxon>Segnochrobactrum</taxon>
    </lineage>
</organism>
<proteinExistence type="predicted"/>
<feature type="compositionally biased region" description="Low complexity" evidence="1">
    <location>
        <begin position="107"/>
        <end position="129"/>
    </location>
</feature>